<organism evidence="1 2">
    <name type="scientific">Bodo saltans</name>
    <name type="common">Flagellated protozoan</name>
    <dbReference type="NCBI Taxonomy" id="75058"/>
    <lineage>
        <taxon>Eukaryota</taxon>
        <taxon>Discoba</taxon>
        <taxon>Euglenozoa</taxon>
        <taxon>Kinetoplastea</taxon>
        <taxon>Metakinetoplastina</taxon>
        <taxon>Eubodonida</taxon>
        <taxon>Bodonidae</taxon>
        <taxon>Bodo</taxon>
    </lineage>
</organism>
<accession>A0A0S4J950</accession>
<dbReference type="InterPro" id="IPR050754">
    <property type="entry name" value="FKBP4/5/8-like"/>
</dbReference>
<dbReference type="SUPFAM" id="SSF48452">
    <property type="entry name" value="TPR-like"/>
    <property type="match status" value="1"/>
</dbReference>
<dbReference type="VEuPathDB" id="TriTrypDB:BSAL_07170"/>
<dbReference type="InterPro" id="IPR011990">
    <property type="entry name" value="TPR-like_helical_dom_sf"/>
</dbReference>
<name>A0A0S4J950_BODSA</name>
<dbReference type="Gene3D" id="1.25.40.10">
    <property type="entry name" value="Tetratricopeptide repeat domain"/>
    <property type="match status" value="1"/>
</dbReference>
<reference evidence="2" key="1">
    <citation type="submission" date="2015-09" db="EMBL/GenBank/DDBJ databases">
        <authorList>
            <consortium name="Pathogen Informatics"/>
        </authorList>
    </citation>
    <scope>NUCLEOTIDE SEQUENCE [LARGE SCALE GENOMIC DNA]</scope>
    <source>
        <strain evidence="2">Lake Konstanz</strain>
    </source>
</reference>
<dbReference type="PANTHER" id="PTHR46512">
    <property type="entry name" value="PEPTIDYLPROLYL ISOMERASE"/>
    <property type="match status" value="1"/>
</dbReference>
<sequence length="436" mass="48364">MASSIEYVHKDLAKLVVKHGDIDVPGVVQLHSRAIINICVFQTSDAQASRGRRHNTSSSGSQQVVPNAEIAEGKNLRLQTMIVDAVDGSIFDQAQPNVSISVSDRPYTCIGSTVQEVLVGLGDMSSSYFAGLDLALLSMRKGEESIFAATHRLGYALCSSDIIFKLTVAEVYGEIELVAPRKITKHIVHRPIEPVPDAYGFLTPVYGGQAIFLLSEIDRFTEKPIKGAGETVEIGGPDVPEWKTEALMSMQAGEYSTVRIESGAVYKLRLKEFTNPEPPRTIAKLREKIDQLKKSGNDLISRKHSRAHVRYQAGLFWLKLMQPRLIPKPDQDPESVAQLMELESLLEGNLSHALLEEGLYESAIDHATRALSLNAKAFKNYFRRAKAKKGLRQFQAAIADLNRAEDVLESLKILRESSEWKSIDDVRFEIDCEMSA</sequence>
<dbReference type="EMBL" id="CYKH01001400">
    <property type="protein sequence ID" value="CUG86879.1"/>
    <property type="molecule type" value="Genomic_DNA"/>
</dbReference>
<evidence type="ECO:0000313" key="2">
    <source>
        <dbReference type="Proteomes" id="UP000051952"/>
    </source>
</evidence>
<dbReference type="OrthoDB" id="993101at2759"/>
<dbReference type="PANTHER" id="PTHR46512:SF9">
    <property type="entry name" value="PEPTIDYLPROLYL ISOMERASE"/>
    <property type="match status" value="1"/>
</dbReference>
<keyword evidence="2" id="KW-1185">Reference proteome</keyword>
<gene>
    <name evidence="1" type="ORF">BSAL_07170</name>
</gene>
<proteinExistence type="predicted"/>
<dbReference type="Proteomes" id="UP000051952">
    <property type="component" value="Unassembled WGS sequence"/>
</dbReference>
<evidence type="ECO:0000313" key="1">
    <source>
        <dbReference type="EMBL" id="CUG86879.1"/>
    </source>
</evidence>
<dbReference type="AlphaFoldDB" id="A0A0S4J950"/>
<protein>
    <submittedName>
        <fullName evidence="1">Uncharacterized protein</fullName>
    </submittedName>
</protein>